<evidence type="ECO:0000313" key="2">
    <source>
        <dbReference type="EMBL" id="CAK0885852.1"/>
    </source>
</evidence>
<proteinExistence type="predicted"/>
<feature type="region of interest" description="Disordered" evidence="1">
    <location>
        <begin position="55"/>
        <end position="79"/>
    </location>
</feature>
<comment type="caution">
    <text evidence="2">The sequence shown here is derived from an EMBL/GenBank/DDBJ whole genome shotgun (WGS) entry which is preliminary data.</text>
</comment>
<feature type="compositionally biased region" description="Low complexity" evidence="1">
    <location>
        <begin position="60"/>
        <end position="78"/>
    </location>
</feature>
<dbReference type="Proteomes" id="UP001189429">
    <property type="component" value="Unassembled WGS sequence"/>
</dbReference>
<organism evidence="2 3">
    <name type="scientific">Prorocentrum cordatum</name>
    <dbReference type="NCBI Taxonomy" id="2364126"/>
    <lineage>
        <taxon>Eukaryota</taxon>
        <taxon>Sar</taxon>
        <taxon>Alveolata</taxon>
        <taxon>Dinophyceae</taxon>
        <taxon>Prorocentrales</taxon>
        <taxon>Prorocentraceae</taxon>
        <taxon>Prorocentrum</taxon>
    </lineage>
</organism>
<accession>A0ABN9WKZ9</accession>
<name>A0ABN9WKZ9_9DINO</name>
<evidence type="ECO:0000313" key="3">
    <source>
        <dbReference type="Proteomes" id="UP001189429"/>
    </source>
</evidence>
<sequence>MRVGALQSPSNKLLPFADYRRGNVKRAKKVEGLSCDVDWSGDEESNSDPLRFQTDSQAKASAPVSTLTPSATPSTSVSDTELEMRRVNTLGDIFQDSARLEFCRQVSMCSDTGSVRPLNEGQTGEVFAVVDEGGEKVAVFKPAGREHFHRRDLFPGQGAIREEAAYIIDRLCGGVAGLPITARTTLEAGEADDDSILRTSCCSLCGRTLTRRCGRRTPLRWAAFRSRVAAKILPRPT</sequence>
<protein>
    <submittedName>
        <fullName evidence="2">Uncharacterized protein</fullName>
    </submittedName>
</protein>
<dbReference type="EMBL" id="CAUYUJ010018726">
    <property type="protein sequence ID" value="CAK0885852.1"/>
    <property type="molecule type" value="Genomic_DNA"/>
</dbReference>
<evidence type="ECO:0000256" key="1">
    <source>
        <dbReference type="SAM" id="MobiDB-lite"/>
    </source>
</evidence>
<keyword evidence="3" id="KW-1185">Reference proteome</keyword>
<reference evidence="2" key="1">
    <citation type="submission" date="2023-10" db="EMBL/GenBank/DDBJ databases">
        <authorList>
            <person name="Chen Y."/>
            <person name="Shah S."/>
            <person name="Dougan E. K."/>
            <person name="Thang M."/>
            <person name="Chan C."/>
        </authorList>
    </citation>
    <scope>NUCLEOTIDE SEQUENCE [LARGE SCALE GENOMIC DNA]</scope>
</reference>
<gene>
    <name evidence="2" type="ORF">PCOR1329_LOCUS67346</name>
</gene>